<keyword evidence="4 11" id="KW-0678">Repressor</keyword>
<feature type="domain" description="Mediator complex subunit Med13 N-terminal" evidence="14">
    <location>
        <begin position="8"/>
        <end position="386"/>
    </location>
</feature>
<dbReference type="InterPro" id="IPR009401">
    <property type="entry name" value="Med13_C"/>
</dbReference>
<evidence type="ECO:0000256" key="12">
    <source>
        <dbReference type="SAM" id="MobiDB-lite"/>
    </source>
</evidence>
<dbReference type="STRING" id="1408157.A0A1J7IUY2"/>
<dbReference type="Pfam" id="PF18296">
    <property type="entry name" value="MID_MedPIWI"/>
    <property type="match status" value="1"/>
</dbReference>
<feature type="region of interest" description="Disordered" evidence="12">
    <location>
        <begin position="1377"/>
        <end position="1417"/>
    </location>
</feature>
<keyword evidence="7 11" id="KW-0804">Transcription</keyword>
<evidence type="ECO:0000256" key="3">
    <source>
        <dbReference type="ARBA" id="ARBA00019618"/>
    </source>
</evidence>
<evidence type="ECO:0000256" key="5">
    <source>
        <dbReference type="ARBA" id="ARBA00023015"/>
    </source>
</evidence>
<evidence type="ECO:0000313" key="17">
    <source>
        <dbReference type="Proteomes" id="UP000182658"/>
    </source>
</evidence>
<comment type="function">
    <text evidence="9 11">Component of the SRB8-11 complex. The SRB8-11 complex is a regulatory module of the Mediator complex which is itself involved in regulation of basal and activated RNA polymerase II-dependent transcription. The SRB8-11 complex may be involved in the transcriptional repression of a subset of genes regulated by Mediator. It may inhibit the association of the Mediator complex with RNA polymerase II to form the holoenzyme complex.</text>
</comment>
<evidence type="ECO:0000256" key="6">
    <source>
        <dbReference type="ARBA" id="ARBA00023159"/>
    </source>
</evidence>
<evidence type="ECO:0000256" key="9">
    <source>
        <dbReference type="ARBA" id="ARBA00025661"/>
    </source>
</evidence>
<dbReference type="PANTHER" id="PTHR48249">
    <property type="entry name" value="MEDIATOR OF RNA POLYMERASE II TRANSCRIPTION SUBUNIT 13"/>
    <property type="match status" value="1"/>
</dbReference>
<evidence type="ECO:0000256" key="11">
    <source>
        <dbReference type="RuleBase" id="RU364134"/>
    </source>
</evidence>
<reference evidence="16 17" key="1">
    <citation type="submission" date="2016-10" db="EMBL/GenBank/DDBJ databases">
        <title>Draft genome sequence of Coniochaeta ligniaria NRRL30616, a lignocellulolytic fungus for bioabatement of inhibitors in plant biomass hydrolysates.</title>
        <authorList>
            <consortium name="DOE Joint Genome Institute"/>
            <person name="Jimenez D.J."/>
            <person name="Hector R.E."/>
            <person name="Riley R."/>
            <person name="Sun H."/>
            <person name="Grigoriev I.V."/>
            <person name="Van Elsas J.D."/>
            <person name="Nichols N.N."/>
        </authorList>
    </citation>
    <scope>NUCLEOTIDE SEQUENCE [LARGE SCALE GENOMIC DNA]</scope>
    <source>
        <strain evidence="16 17">NRRL 30616</strain>
    </source>
</reference>
<keyword evidence="5 11" id="KW-0805">Transcription regulation</keyword>
<evidence type="ECO:0000259" key="13">
    <source>
        <dbReference type="Pfam" id="PF06333"/>
    </source>
</evidence>
<feature type="domain" description="Mediator complex subunit Med13 C-terminal" evidence="13">
    <location>
        <begin position="1212"/>
        <end position="1524"/>
    </location>
</feature>
<evidence type="ECO:0000256" key="2">
    <source>
        <dbReference type="ARBA" id="ARBA00009354"/>
    </source>
</evidence>
<keyword evidence="17" id="KW-1185">Reference proteome</keyword>
<name>A0A1J7IUY2_9PEZI</name>
<feature type="domain" description="MID" evidence="15">
    <location>
        <begin position="1031"/>
        <end position="1204"/>
    </location>
</feature>
<evidence type="ECO:0000256" key="10">
    <source>
        <dbReference type="ARBA" id="ARBA00032008"/>
    </source>
</evidence>
<feature type="compositionally biased region" description="Polar residues" evidence="12">
    <location>
        <begin position="1402"/>
        <end position="1414"/>
    </location>
</feature>
<evidence type="ECO:0000259" key="14">
    <source>
        <dbReference type="Pfam" id="PF11597"/>
    </source>
</evidence>
<feature type="region of interest" description="Disordered" evidence="12">
    <location>
        <begin position="414"/>
        <end position="457"/>
    </location>
</feature>
<comment type="subcellular location">
    <subcellularLocation>
        <location evidence="1 11">Nucleus</location>
    </subcellularLocation>
</comment>
<keyword evidence="6 11" id="KW-0010">Activator</keyword>
<dbReference type="InParanoid" id="A0A1J7IUY2"/>
<evidence type="ECO:0000256" key="4">
    <source>
        <dbReference type="ARBA" id="ARBA00022491"/>
    </source>
</evidence>
<evidence type="ECO:0000256" key="8">
    <source>
        <dbReference type="ARBA" id="ARBA00023242"/>
    </source>
</evidence>
<evidence type="ECO:0000259" key="15">
    <source>
        <dbReference type="Pfam" id="PF18296"/>
    </source>
</evidence>
<proteinExistence type="inferred from homology"/>
<feature type="region of interest" description="Disordered" evidence="12">
    <location>
        <begin position="105"/>
        <end position="142"/>
    </location>
</feature>
<dbReference type="Proteomes" id="UP000182658">
    <property type="component" value="Unassembled WGS sequence"/>
</dbReference>
<sequence>MDAGDYDTNTLLVNNLSSIAFKIYEPVVSQSSVYTFNASDVEFALRNDGHLVYMDVVRRGIWCFYLVKKDPTGTATSSEQSRLGPTLEVCGYQLGLVGEGAFEPISLQKSRPPGTNPINTPSSSSSNTSTLEASARSGTSFNLPSAGSMASGAMDLDSRAAPPVLGPDPKGYGSVPVKDMHEFFIMAILSSLSTAFCRCSGALSLTPRTLLLPPNTLRPNDSEPVRYPPLSALATFRVYLTTTGSLVISLSVSAMEGLISSSDALRSDWYSAGTPVLAAPLGAFASLQSVLNKDHLLSDNASVQSPETQISRFRPEVADKLSQWRSHLSKLLQLRGISPSILDGCSWVNIQFLKKKPYEYKADGKRTPMTSPAPIVSWPSVLCFRKPSGSMLLHDLGLEKALIGNDGDFDPLDNAKSWFESNPEREELFSKRRKKEQQESAMRETGTADGLQQPRNDASPLTLRRISNAGAAAAAAAAGAMYPTPPDGVQQPPGVTPSFDVAMSSPPNQSVTAVAVSSDPITIGEGRQTRSLSGGWEGDVKREQSDTTFPEGENLFGDLGGEDLFENNELTDADFSFFDQDTGDNGLDLAGLPGMDDAMDLSPTLDHTGVGHSHGSMVATDTQPKEPVSPVFAKPELKHARSTLAEESRHPISSANAHEVAATGIKRQLSPFDPDTVYKRVRASFSGPPAIKHFVADKSTSRRGSVFEKVDFDPSLSLTNKKYGENGQFRYTLPSQEETEEASSHKPTAAAVPSIQQRRRKDLKELPANSRFGELIAKITAGLENNSLDNSPTKNDGPFSDRDDLSLVSDQDDDSVMTDEPNSPTKYSAMRRPVDDDNMSLAASFRDLDQHSTAESPAYAMADLSRLSQPGTPELPVTKYFADTEPWPLQLSCRDDDFITIAQVLTEQAVSGSLRLGPKNTADMEIQETRRNVLNATRHSMQCLRSVLPSSLTTAAECQFRPFIEIQDVPLLGQPSRMQPRPVGQGMILPNLFQIPAPHVELRRYESKLSVLPSAVSFWESLGLSPSQGAKDINAICVFPNWKGMQDNVVCFLDRIRSIYESLKMGTFDRLLYGTDIPSGLFPYNVDKASASPFSATGPQPSSALSAAMTKLANDLARFIVTEKNHVVYFVYSPENPGSIVEACAAFQDLFEKYKKAVADRKKTISNELVLQLIPLDHVASETTVAILSPSEYIQLCIETYDRCTVFGGPMPAPAIVLEPSLPRMIEFKPNASPSANVLHENSCIHIAYARSVDERWITAAWTDNRGIKQMTASYCLGRRGKPLSNPLEEVTREIWDTTHDLISMWKVHWRVVITKCGPMEQSEIENWMVLAQGETKASISLTLMTVDTNPSLQLIPPAAKIPVTMSSAFYTTPVSTPQPMTTVSPEQSGNPPTPMGVGNPMNATTPGGENSATEPEADTTLIDVTDTTWGAVVSHRLNNSSSLTELNPAVQSGYLVKRSGVRPEDPPVAMEVNVIHSEGNNPRAYEAVLREMLMYFRGLGTLARLRGVVDRETDVRPWHVAAAEKGVRALYQLL</sequence>
<feature type="compositionally biased region" description="Polar residues" evidence="12">
    <location>
        <begin position="1377"/>
        <end position="1391"/>
    </location>
</feature>
<evidence type="ECO:0000256" key="7">
    <source>
        <dbReference type="ARBA" id="ARBA00023163"/>
    </source>
</evidence>
<dbReference type="Pfam" id="PF06333">
    <property type="entry name" value="Med13_C"/>
    <property type="match status" value="1"/>
</dbReference>
<gene>
    <name evidence="16" type="ORF">CONLIGDRAFT_75845</name>
</gene>
<dbReference type="GO" id="GO:0016592">
    <property type="term" value="C:mediator complex"/>
    <property type="evidence" value="ECO:0007669"/>
    <property type="project" value="InterPro"/>
</dbReference>
<feature type="region of interest" description="Disordered" evidence="12">
    <location>
        <begin position="785"/>
        <end position="834"/>
    </location>
</feature>
<dbReference type="Pfam" id="PF11597">
    <property type="entry name" value="Med13_N"/>
    <property type="match status" value="1"/>
</dbReference>
<comment type="similarity">
    <text evidence="2 11">Belongs to the Mediator complex subunit 13 family.</text>
</comment>
<comment type="subunit">
    <text evidence="11">Component of the SRB8-11 complex, which itself associates with the Mediator complex.</text>
</comment>
<dbReference type="GO" id="GO:0003713">
    <property type="term" value="F:transcription coactivator activity"/>
    <property type="evidence" value="ECO:0007669"/>
    <property type="project" value="TreeGrafter"/>
</dbReference>
<evidence type="ECO:0000313" key="16">
    <source>
        <dbReference type="EMBL" id="OIW24921.1"/>
    </source>
</evidence>
<dbReference type="InterPro" id="IPR051139">
    <property type="entry name" value="Mediator_complx_sub13"/>
</dbReference>
<dbReference type="OrthoDB" id="103819at2759"/>
<evidence type="ECO:0000256" key="1">
    <source>
        <dbReference type="ARBA" id="ARBA00004123"/>
    </source>
</evidence>
<feature type="compositionally biased region" description="Polar residues" evidence="12">
    <location>
        <begin position="785"/>
        <end position="794"/>
    </location>
</feature>
<dbReference type="EMBL" id="KV875102">
    <property type="protein sequence ID" value="OIW24921.1"/>
    <property type="molecule type" value="Genomic_DNA"/>
</dbReference>
<feature type="compositionally biased region" description="Basic and acidic residues" evidence="12">
    <location>
        <begin position="422"/>
        <end position="442"/>
    </location>
</feature>
<feature type="region of interest" description="Disordered" evidence="12">
    <location>
        <begin position="735"/>
        <end position="759"/>
    </location>
</feature>
<keyword evidence="8 11" id="KW-0539">Nucleus</keyword>
<accession>A0A1J7IUY2</accession>
<feature type="region of interest" description="Disordered" evidence="12">
    <location>
        <begin position="524"/>
        <end position="552"/>
    </location>
</feature>
<feature type="compositionally biased region" description="Low complexity" evidence="12">
    <location>
        <begin position="112"/>
        <end position="130"/>
    </location>
</feature>
<protein>
    <recommendedName>
        <fullName evidence="3 11">Mediator of RNA polymerase II transcription subunit 13</fullName>
    </recommendedName>
    <alternativeName>
        <fullName evidence="10 11">Mediator complex subunit 13</fullName>
    </alternativeName>
</protein>
<organism evidence="16 17">
    <name type="scientific">Coniochaeta ligniaria NRRL 30616</name>
    <dbReference type="NCBI Taxonomy" id="1408157"/>
    <lineage>
        <taxon>Eukaryota</taxon>
        <taxon>Fungi</taxon>
        <taxon>Dikarya</taxon>
        <taxon>Ascomycota</taxon>
        <taxon>Pezizomycotina</taxon>
        <taxon>Sordariomycetes</taxon>
        <taxon>Sordariomycetidae</taxon>
        <taxon>Coniochaetales</taxon>
        <taxon>Coniochaetaceae</taxon>
        <taxon>Coniochaeta</taxon>
    </lineage>
</organism>
<dbReference type="InterPro" id="IPR021643">
    <property type="entry name" value="Mediator_Med13_N"/>
</dbReference>
<dbReference type="InterPro" id="IPR041285">
    <property type="entry name" value="MID_MedPIWI"/>
</dbReference>
<dbReference type="PANTHER" id="PTHR48249:SF3">
    <property type="entry name" value="MEDIATOR OF RNA POLYMERASE II TRANSCRIPTION SUBUNIT 13"/>
    <property type="match status" value="1"/>
</dbReference>
<dbReference type="GO" id="GO:0045944">
    <property type="term" value="P:positive regulation of transcription by RNA polymerase II"/>
    <property type="evidence" value="ECO:0007669"/>
    <property type="project" value="TreeGrafter"/>
</dbReference>